<reference evidence="1" key="1">
    <citation type="submission" date="2018-05" db="EMBL/GenBank/DDBJ databases">
        <authorList>
            <person name="Lanie J.A."/>
            <person name="Ng W.-L."/>
            <person name="Kazmierczak K.M."/>
            <person name="Andrzejewski T.M."/>
            <person name="Davidsen T.M."/>
            <person name="Wayne K.J."/>
            <person name="Tettelin H."/>
            <person name="Glass J.I."/>
            <person name="Rusch D."/>
            <person name="Podicherti R."/>
            <person name="Tsui H.-C.T."/>
            <person name="Winkler M.E."/>
        </authorList>
    </citation>
    <scope>NUCLEOTIDE SEQUENCE</scope>
</reference>
<sequence>MHPQEYQQSLTETPQLELKIINRIEIP</sequence>
<evidence type="ECO:0000313" key="1">
    <source>
        <dbReference type="EMBL" id="SUZ48118.1"/>
    </source>
</evidence>
<organism evidence="1">
    <name type="scientific">marine metagenome</name>
    <dbReference type="NCBI Taxonomy" id="408172"/>
    <lineage>
        <taxon>unclassified sequences</taxon>
        <taxon>metagenomes</taxon>
        <taxon>ecological metagenomes</taxon>
    </lineage>
</organism>
<protein>
    <submittedName>
        <fullName evidence="1">Uncharacterized protein</fullName>
    </submittedName>
</protein>
<name>A0A381N391_9ZZZZ</name>
<proteinExistence type="predicted"/>
<accession>A0A381N391</accession>
<dbReference type="AlphaFoldDB" id="A0A381N391"/>
<gene>
    <name evidence="1" type="ORF">METZ01_LOCUS972</name>
</gene>
<dbReference type="EMBL" id="UINC01000053">
    <property type="protein sequence ID" value="SUZ48118.1"/>
    <property type="molecule type" value="Genomic_DNA"/>
</dbReference>